<dbReference type="PANTHER" id="PTHR24067">
    <property type="entry name" value="UBIQUITIN-CONJUGATING ENZYME E2"/>
    <property type="match status" value="1"/>
</dbReference>
<organism evidence="3">
    <name type="scientific">Aphanomyces invadans</name>
    <dbReference type="NCBI Taxonomy" id="157072"/>
    <lineage>
        <taxon>Eukaryota</taxon>
        <taxon>Sar</taxon>
        <taxon>Stramenopiles</taxon>
        <taxon>Oomycota</taxon>
        <taxon>Saprolegniomycetes</taxon>
        <taxon>Saprolegniales</taxon>
        <taxon>Verrucalvaceae</taxon>
        <taxon>Aphanomyces</taxon>
    </lineage>
</organism>
<dbReference type="InterPro" id="IPR050113">
    <property type="entry name" value="Ub_conjugating_enzyme"/>
</dbReference>
<dbReference type="RefSeq" id="XP_008878229.1">
    <property type="nucleotide sequence ID" value="XM_008880007.1"/>
</dbReference>
<gene>
    <name evidence="3" type="ORF">H310_12806</name>
</gene>
<dbReference type="GeneID" id="20089856"/>
<dbReference type="InterPro" id="IPR016135">
    <property type="entry name" value="UBQ-conjugating_enzyme/RWD"/>
</dbReference>
<feature type="region of interest" description="Disordered" evidence="1">
    <location>
        <begin position="222"/>
        <end position="243"/>
    </location>
</feature>
<dbReference type="OrthoDB" id="1158011at2759"/>
<dbReference type="eggNOG" id="KOG0420">
    <property type="taxonomic scope" value="Eukaryota"/>
</dbReference>
<sequence>MEEAPTDPCVVDGVMGAKMDFAPFRVRKDLNELAKGRFVCSHATTQIEFPDGTGNILHILISISVGDVDSPYANGDFRFQFDIPRTYPFHAPVVKSLDKIWHPNIDINTGQVMFSILGNDWRPVLSINTILLGLQLIFLEPSIEFAVNQVAATTLVNDPQLFRRQVQHTLCGGAIYGVEFLRHPRQRLHVTNEPVNRLHCKRERELEREIEHMTISQSMDCEVTDEDSDHHPDGPAFKRHRGM</sequence>
<feature type="domain" description="UBC core" evidence="2">
    <location>
        <begin position="21"/>
        <end position="175"/>
    </location>
</feature>
<dbReference type="SUPFAM" id="SSF54495">
    <property type="entry name" value="UBC-like"/>
    <property type="match status" value="1"/>
</dbReference>
<name>A0A024TIL6_9STRA</name>
<proteinExistence type="predicted"/>
<dbReference type="EMBL" id="KI913994">
    <property type="protein sequence ID" value="ETV93207.1"/>
    <property type="molecule type" value="Genomic_DNA"/>
</dbReference>
<dbReference type="Gene3D" id="3.10.110.10">
    <property type="entry name" value="Ubiquitin Conjugating Enzyme"/>
    <property type="match status" value="1"/>
</dbReference>
<protein>
    <recommendedName>
        <fullName evidence="2">UBC core domain-containing protein</fullName>
    </recommendedName>
</protein>
<reference evidence="3" key="1">
    <citation type="submission" date="2013-12" db="EMBL/GenBank/DDBJ databases">
        <title>The Genome Sequence of Aphanomyces invadans NJM9701.</title>
        <authorList>
            <consortium name="The Broad Institute Genomics Platform"/>
            <person name="Russ C."/>
            <person name="Tyler B."/>
            <person name="van West P."/>
            <person name="Dieguez-Uribeondo J."/>
            <person name="Young S.K."/>
            <person name="Zeng Q."/>
            <person name="Gargeya S."/>
            <person name="Fitzgerald M."/>
            <person name="Abouelleil A."/>
            <person name="Alvarado L."/>
            <person name="Chapman S.B."/>
            <person name="Gainer-Dewar J."/>
            <person name="Goldberg J."/>
            <person name="Griggs A."/>
            <person name="Gujja S."/>
            <person name="Hansen M."/>
            <person name="Howarth C."/>
            <person name="Imamovic A."/>
            <person name="Ireland A."/>
            <person name="Larimer J."/>
            <person name="McCowan C."/>
            <person name="Murphy C."/>
            <person name="Pearson M."/>
            <person name="Poon T.W."/>
            <person name="Priest M."/>
            <person name="Roberts A."/>
            <person name="Saif S."/>
            <person name="Shea T."/>
            <person name="Sykes S."/>
            <person name="Wortman J."/>
            <person name="Nusbaum C."/>
            <person name="Birren B."/>
        </authorList>
    </citation>
    <scope>NUCLEOTIDE SEQUENCE [LARGE SCALE GENOMIC DNA]</scope>
    <source>
        <strain evidence="3">NJM9701</strain>
    </source>
</reference>
<dbReference type="CDD" id="cd23794">
    <property type="entry name" value="UBCc_UBE2F_UBE2M"/>
    <property type="match status" value="1"/>
</dbReference>
<evidence type="ECO:0000259" key="2">
    <source>
        <dbReference type="PROSITE" id="PS50127"/>
    </source>
</evidence>
<dbReference type="InterPro" id="IPR000608">
    <property type="entry name" value="UBC"/>
</dbReference>
<dbReference type="STRING" id="157072.A0A024TIL6"/>
<dbReference type="AlphaFoldDB" id="A0A024TIL6"/>
<accession>A0A024TIL6</accession>
<dbReference type="Pfam" id="PF00179">
    <property type="entry name" value="UQ_con"/>
    <property type="match status" value="1"/>
</dbReference>
<dbReference type="PROSITE" id="PS50127">
    <property type="entry name" value="UBC_2"/>
    <property type="match status" value="1"/>
</dbReference>
<evidence type="ECO:0000256" key="1">
    <source>
        <dbReference type="SAM" id="MobiDB-lite"/>
    </source>
</evidence>
<dbReference type="SMART" id="SM00212">
    <property type="entry name" value="UBCc"/>
    <property type="match status" value="1"/>
</dbReference>
<dbReference type="VEuPathDB" id="FungiDB:H310_12806"/>
<evidence type="ECO:0000313" key="3">
    <source>
        <dbReference type="EMBL" id="ETV93207.1"/>
    </source>
</evidence>